<dbReference type="EMBL" id="JH159153">
    <property type="protein sequence ID" value="EGZ22480.1"/>
    <property type="molecule type" value="Genomic_DNA"/>
</dbReference>
<reference evidence="2 3" key="1">
    <citation type="journal article" date="2006" name="Science">
        <title>Phytophthora genome sequences uncover evolutionary origins and mechanisms of pathogenesis.</title>
        <authorList>
            <person name="Tyler B.M."/>
            <person name="Tripathy S."/>
            <person name="Zhang X."/>
            <person name="Dehal P."/>
            <person name="Jiang R.H."/>
            <person name="Aerts A."/>
            <person name="Arredondo F.D."/>
            <person name="Baxter L."/>
            <person name="Bensasson D."/>
            <person name="Beynon J.L."/>
            <person name="Chapman J."/>
            <person name="Damasceno C.M."/>
            <person name="Dorrance A.E."/>
            <person name="Dou D."/>
            <person name="Dickerman A.W."/>
            <person name="Dubchak I.L."/>
            <person name="Garbelotto M."/>
            <person name="Gijzen M."/>
            <person name="Gordon S.G."/>
            <person name="Govers F."/>
            <person name="Grunwald N.J."/>
            <person name="Huang W."/>
            <person name="Ivors K.L."/>
            <person name="Jones R.W."/>
            <person name="Kamoun S."/>
            <person name="Krampis K."/>
            <person name="Lamour K.H."/>
            <person name="Lee M.K."/>
            <person name="McDonald W.H."/>
            <person name="Medina M."/>
            <person name="Meijer H.J."/>
            <person name="Nordberg E.K."/>
            <person name="Maclean D.J."/>
            <person name="Ospina-Giraldo M.D."/>
            <person name="Morris P.F."/>
            <person name="Phuntumart V."/>
            <person name="Putnam N.H."/>
            <person name="Rash S."/>
            <person name="Rose J.K."/>
            <person name="Sakihama Y."/>
            <person name="Salamov A.A."/>
            <person name="Savidor A."/>
            <person name="Scheuring C.F."/>
            <person name="Smith B.M."/>
            <person name="Sobral B.W."/>
            <person name="Terry A."/>
            <person name="Torto-Alalibo T.A."/>
            <person name="Win J."/>
            <person name="Xu Z."/>
            <person name="Zhang H."/>
            <person name="Grigoriev I.V."/>
            <person name="Rokhsar D.S."/>
            <person name="Boore J.L."/>
        </authorList>
    </citation>
    <scope>NUCLEOTIDE SEQUENCE [LARGE SCALE GENOMIC DNA]</scope>
    <source>
        <strain evidence="2 3">P6497</strain>
    </source>
</reference>
<sequence>MPAFLDMMANPPSRVNQKARFFDKKQAHFEVESVHTSDKPPPDKDQKNAAPTFDTLPSTAVTQELIGSFASYLFESVKYNTAVTRLGSLRRQLEEKYKTDIFSGSNCRGPVHMFEPIVSPDNGVAHINAVLTGVAGELQPGAITDALKSHSSRRGAATVASATRGVGLHDIASRGHWASASSSSKTVFTYIDATAASDLLVAGVLAGWKDIDHDVIHPTLDDTADRITGVDLRENQKRFAVALFETFITRLKTKRLVYSLAAVVILYYHDTSLVFPDHTLHSRMKTAVRVAIPELPDGEEGPVPLKWSLEMRKEFICANAVGLPPDVVQGKRTEDEKAASTVSINTFKGTLEKLLSTNQLILKSLQEVECAQSALLVRMGKLERSMEKLSLTKSPAPPKKASVQMPLKWYASMSIPNDKQGSSQRECRRAIEIALNHVQPDERPVPLESMKTDEQRSAWNENARALADRVTERVSSILVASAAKTDEEGQPAKTPKLKVHVSAIVREYYQQNSKRDHKRKKGHNSS</sequence>
<evidence type="ECO:0000313" key="3">
    <source>
        <dbReference type="Proteomes" id="UP000002640"/>
    </source>
</evidence>
<keyword evidence="3" id="KW-1185">Reference proteome</keyword>
<dbReference type="GeneID" id="20641782"/>
<accession>G4Z7U5</accession>
<dbReference type="KEGG" id="psoj:PHYSODRAFT_299746"/>
<feature type="region of interest" description="Disordered" evidence="1">
    <location>
        <begin position="31"/>
        <end position="53"/>
    </location>
</feature>
<dbReference type="RefSeq" id="XP_009525197.1">
    <property type="nucleotide sequence ID" value="XM_009526902.1"/>
</dbReference>
<dbReference type="Proteomes" id="UP000002640">
    <property type="component" value="Unassembled WGS sequence"/>
</dbReference>
<dbReference type="InParanoid" id="G4Z7U5"/>
<dbReference type="AlphaFoldDB" id="G4Z7U5"/>
<evidence type="ECO:0000256" key="1">
    <source>
        <dbReference type="SAM" id="MobiDB-lite"/>
    </source>
</evidence>
<organism evidence="2 3">
    <name type="scientific">Phytophthora sojae (strain P6497)</name>
    <name type="common">Soybean stem and root rot agent</name>
    <name type="synonym">Phytophthora megasperma f. sp. glycines</name>
    <dbReference type="NCBI Taxonomy" id="1094619"/>
    <lineage>
        <taxon>Eukaryota</taxon>
        <taxon>Sar</taxon>
        <taxon>Stramenopiles</taxon>
        <taxon>Oomycota</taxon>
        <taxon>Peronosporomycetes</taxon>
        <taxon>Peronosporales</taxon>
        <taxon>Peronosporaceae</taxon>
        <taxon>Phytophthora</taxon>
    </lineage>
</organism>
<evidence type="ECO:0000313" key="2">
    <source>
        <dbReference type="EMBL" id="EGZ22480.1"/>
    </source>
</evidence>
<feature type="compositionally biased region" description="Basic and acidic residues" evidence="1">
    <location>
        <begin position="31"/>
        <end position="47"/>
    </location>
</feature>
<proteinExistence type="predicted"/>
<gene>
    <name evidence="2" type="ORF">PHYSODRAFT_299746</name>
</gene>
<name>G4Z7U5_PHYSP</name>
<protein>
    <submittedName>
        <fullName evidence="2">Uncharacterized protein</fullName>
    </submittedName>
</protein>